<feature type="active site" description="Charge relay system" evidence="2">
    <location>
        <position position="340"/>
    </location>
</feature>
<name>A0A0H2S3K4_9AGAM</name>
<dbReference type="OrthoDB" id="5954035at2759"/>
<dbReference type="InterPro" id="IPR050960">
    <property type="entry name" value="AB_hydrolase_4_sf"/>
</dbReference>
<dbReference type="GO" id="GO:0008126">
    <property type="term" value="F:acetylesterase activity"/>
    <property type="evidence" value="ECO:0007669"/>
    <property type="project" value="TreeGrafter"/>
</dbReference>
<dbReference type="InterPro" id="IPR000073">
    <property type="entry name" value="AB_hydrolase_1"/>
</dbReference>
<dbReference type="GO" id="GO:0047372">
    <property type="term" value="F:monoacylglycerol lipase activity"/>
    <property type="evidence" value="ECO:0007669"/>
    <property type="project" value="TreeGrafter"/>
</dbReference>
<dbReference type="STRING" id="27342.A0A0H2S3K4"/>
<organism evidence="4 5">
    <name type="scientific">Schizopora paradoxa</name>
    <dbReference type="NCBI Taxonomy" id="27342"/>
    <lineage>
        <taxon>Eukaryota</taxon>
        <taxon>Fungi</taxon>
        <taxon>Dikarya</taxon>
        <taxon>Basidiomycota</taxon>
        <taxon>Agaricomycotina</taxon>
        <taxon>Agaricomycetes</taxon>
        <taxon>Hymenochaetales</taxon>
        <taxon>Schizoporaceae</taxon>
        <taxon>Schizopora</taxon>
    </lineage>
</organism>
<dbReference type="SUPFAM" id="SSF53474">
    <property type="entry name" value="alpha/beta-Hydrolases"/>
    <property type="match status" value="1"/>
</dbReference>
<accession>A0A0H2S3K4</accession>
<sequence length="450" mass="50047">MGVLRTYWSSSEQELYVGSSNAEISVKSDDSEPEKTSLSKFLKSRCPSLFRTFSPAWWLNSGHLQTAYCVFGDFSKIDKVRYSRTLLRYRDGGTVGLDFTPPFGEREVPDDAPIVVALHGLTGGSHESYVRAVLAQAVRPKEEGGLGYRGVVVNFRGCAGVPFTSGQFYSAGYTDDLRRACVYIQYRFPKARLFGVGFSLGANVMIRYIAEEGRNSRLRAGCALGCPWDIHNNAIRINASFFLRNVYSKSMGSNIVQLMKKHESELAQLPESELTRITPELFALKSPTLYDVDNCLTRRVGGNSPPFPFDSAEEYYTWGSSHHVLGDVRVPLLAINAADDPIVGHVPYDVGNNGHVALALTPGGGHLGWFEAGERRWEVRRWVVRPVIEWLRAVGEDLIPEQDDFVPIEKDDEGWIHEVDNKRDDLSMKVLGDMEIIEGIEGEGGGLQGL</sequence>
<keyword evidence="4" id="KW-0378">Hydrolase</keyword>
<keyword evidence="5" id="KW-1185">Reference proteome</keyword>
<feature type="active site" description="Charge relay system" evidence="2">
    <location>
        <position position="366"/>
    </location>
</feature>
<dbReference type="PANTHER" id="PTHR10794:SF63">
    <property type="entry name" value="ALPHA_BETA HYDROLASE 1, ISOFORM A"/>
    <property type="match status" value="1"/>
</dbReference>
<dbReference type="InterPro" id="IPR029058">
    <property type="entry name" value="AB_hydrolase_fold"/>
</dbReference>
<feature type="active site" description="Charge relay system" evidence="2">
    <location>
        <position position="199"/>
    </location>
</feature>
<dbReference type="Gene3D" id="3.40.50.1820">
    <property type="entry name" value="alpha/beta hydrolase"/>
    <property type="match status" value="1"/>
</dbReference>
<proteinExistence type="inferred from homology"/>
<comment type="similarity">
    <text evidence="1">Belongs to the AB hydrolase superfamily. AB hydrolase 4 family.</text>
</comment>
<dbReference type="InParanoid" id="A0A0H2S3K4"/>
<evidence type="ECO:0000259" key="3">
    <source>
        <dbReference type="Pfam" id="PF00561"/>
    </source>
</evidence>
<dbReference type="EMBL" id="KQ085893">
    <property type="protein sequence ID" value="KLO18587.1"/>
    <property type="molecule type" value="Genomic_DNA"/>
</dbReference>
<gene>
    <name evidence="4" type="ORF">SCHPADRAFT_899612</name>
</gene>
<evidence type="ECO:0000256" key="2">
    <source>
        <dbReference type="PIRSR" id="PIRSR005211-1"/>
    </source>
</evidence>
<dbReference type="GO" id="GO:0051792">
    <property type="term" value="P:medium-chain fatty acid biosynthetic process"/>
    <property type="evidence" value="ECO:0007669"/>
    <property type="project" value="TreeGrafter"/>
</dbReference>
<dbReference type="PIRSF" id="PIRSF005211">
    <property type="entry name" value="Ab_hydro_YheT"/>
    <property type="match status" value="1"/>
</dbReference>
<protein>
    <submittedName>
        <fullName evidence="4">AB-hydrolase YheT</fullName>
    </submittedName>
</protein>
<dbReference type="Pfam" id="PF00561">
    <property type="entry name" value="Abhydrolase_1"/>
    <property type="match status" value="1"/>
</dbReference>
<dbReference type="PANTHER" id="PTHR10794">
    <property type="entry name" value="ABHYDROLASE DOMAIN-CONTAINING PROTEIN"/>
    <property type="match status" value="1"/>
</dbReference>
<dbReference type="Proteomes" id="UP000053477">
    <property type="component" value="Unassembled WGS sequence"/>
</dbReference>
<feature type="domain" description="AB hydrolase-1" evidence="3">
    <location>
        <begin position="113"/>
        <end position="368"/>
    </location>
</feature>
<dbReference type="InterPro" id="IPR012020">
    <property type="entry name" value="ABHD4"/>
</dbReference>
<dbReference type="AlphaFoldDB" id="A0A0H2S3K4"/>
<evidence type="ECO:0000256" key="1">
    <source>
        <dbReference type="ARBA" id="ARBA00010884"/>
    </source>
</evidence>
<reference evidence="4 5" key="1">
    <citation type="submission" date="2015-04" db="EMBL/GenBank/DDBJ databases">
        <title>Complete genome sequence of Schizopora paradoxa KUC8140, a cosmopolitan wood degrader in East Asia.</title>
        <authorList>
            <consortium name="DOE Joint Genome Institute"/>
            <person name="Min B."/>
            <person name="Park H."/>
            <person name="Jang Y."/>
            <person name="Kim J.-J."/>
            <person name="Kim K.H."/>
            <person name="Pangilinan J."/>
            <person name="Lipzen A."/>
            <person name="Riley R."/>
            <person name="Grigoriev I.V."/>
            <person name="Spatafora J.W."/>
            <person name="Choi I.-G."/>
        </authorList>
    </citation>
    <scope>NUCLEOTIDE SEQUENCE [LARGE SCALE GENOMIC DNA]</scope>
    <source>
        <strain evidence="4 5">KUC8140</strain>
    </source>
</reference>
<evidence type="ECO:0000313" key="5">
    <source>
        <dbReference type="Proteomes" id="UP000053477"/>
    </source>
</evidence>
<evidence type="ECO:0000313" key="4">
    <source>
        <dbReference type="EMBL" id="KLO18587.1"/>
    </source>
</evidence>
<dbReference type="GO" id="GO:0051793">
    <property type="term" value="P:medium-chain fatty acid catabolic process"/>
    <property type="evidence" value="ECO:0007669"/>
    <property type="project" value="TreeGrafter"/>
</dbReference>